<protein>
    <submittedName>
        <fullName evidence="1">Uncharacterized protein</fullName>
    </submittedName>
</protein>
<accession>A0A7S8E6J1</accession>
<dbReference type="InterPro" id="IPR013785">
    <property type="entry name" value="Aldolase_TIM"/>
</dbReference>
<proteinExistence type="predicted"/>
<evidence type="ECO:0000313" key="1">
    <source>
        <dbReference type="EMBL" id="QPC81245.1"/>
    </source>
</evidence>
<dbReference type="KEGG" id="pmet:G4Y79_16210"/>
<gene>
    <name evidence="1" type="ORF">G4Y79_16210</name>
</gene>
<dbReference type="Proteomes" id="UP000594468">
    <property type="component" value="Chromosome"/>
</dbReference>
<sequence length="185" mass="20628">MPRFEEKLAIAQQRRSSDIALLLSPRLDRLPLPIQRYDDPFLPFSRAIIEATQDIVCAYIFDFAAYMALAGAGARALERAIGLLDLETVKILHGPFVGPTYSAMTERTAFDVDAITVYRKEDVDYYRTHAPYGAIQCLPAVGNAILFASDQTTIRVTGEDTLFRGHGDDFAEQVRAYILTLRGHA</sequence>
<keyword evidence="2" id="KW-1185">Reference proteome</keyword>
<dbReference type="AlphaFoldDB" id="A0A7S8E6J1"/>
<reference evidence="1 2" key="1">
    <citation type="submission" date="2020-02" db="EMBL/GenBank/DDBJ databases">
        <authorList>
            <person name="Zheng R.K."/>
            <person name="Sun C.M."/>
        </authorList>
    </citation>
    <scope>NUCLEOTIDE SEQUENCE [LARGE SCALE GENOMIC DNA]</scope>
    <source>
        <strain evidence="2">rifampicinis</strain>
    </source>
</reference>
<dbReference type="Gene3D" id="3.20.20.70">
    <property type="entry name" value="Aldolase class I"/>
    <property type="match status" value="1"/>
</dbReference>
<organism evidence="1 2">
    <name type="scientific">Phototrophicus methaneseepsis</name>
    <dbReference type="NCBI Taxonomy" id="2710758"/>
    <lineage>
        <taxon>Bacteria</taxon>
        <taxon>Bacillati</taxon>
        <taxon>Chloroflexota</taxon>
        <taxon>Candidatus Thermofontia</taxon>
        <taxon>Phototrophicales</taxon>
        <taxon>Phototrophicaceae</taxon>
        <taxon>Phototrophicus</taxon>
    </lineage>
</organism>
<dbReference type="RefSeq" id="WP_195169318.1">
    <property type="nucleotide sequence ID" value="NZ_CP062983.1"/>
</dbReference>
<dbReference type="EMBL" id="CP062983">
    <property type="protein sequence ID" value="QPC81245.1"/>
    <property type="molecule type" value="Genomic_DNA"/>
</dbReference>
<name>A0A7S8E6J1_9CHLR</name>
<evidence type="ECO:0000313" key="2">
    <source>
        <dbReference type="Proteomes" id="UP000594468"/>
    </source>
</evidence>